<dbReference type="Pfam" id="PF01292">
    <property type="entry name" value="Ni_hydr_CYTB"/>
    <property type="match status" value="1"/>
</dbReference>
<feature type="transmembrane region" description="Helical" evidence="6">
    <location>
        <begin position="41"/>
        <end position="60"/>
    </location>
</feature>
<evidence type="ECO:0000256" key="2">
    <source>
        <dbReference type="ARBA" id="ARBA00022475"/>
    </source>
</evidence>
<accession>A0A7W6K4X0</accession>
<dbReference type="GO" id="GO:0022904">
    <property type="term" value="P:respiratory electron transport chain"/>
    <property type="evidence" value="ECO:0007669"/>
    <property type="project" value="InterPro"/>
</dbReference>
<dbReference type="GO" id="GO:0009055">
    <property type="term" value="F:electron transfer activity"/>
    <property type="evidence" value="ECO:0007669"/>
    <property type="project" value="InterPro"/>
</dbReference>
<keyword evidence="9" id="KW-1185">Reference proteome</keyword>
<dbReference type="InterPro" id="IPR011577">
    <property type="entry name" value="Cyt_b561_bac/Ni-Hgenase"/>
</dbReference>
<organism evidence="8 9">
    <name type="scientific">Allorhizobium borbori</name>
    <dbReference type="NCBI Taxonomy" id="485907"/>
    <lineage>
        <taxon>Bacteria</taxon>
        <taxon>Pseudomonadati</taxon>
        <taxon>Pseudomonadota</taxon>
        <taxon>Alphaproteobacteria</taxon>
        <taxon>Hyphomicrobiales</taxon>
        <taxon>Rhizobiaceae</taxon>
        <taxon>Rhizobium/Agrobacterium group</taxon>
        <taxon>Allorhizobium</taxon>
    </lineage>
</organism>
<keyword evidence="5 6" id="KW-0472">Membrane</keyword>
<dbReference type="EMBL" id="JACIDU010000010">
    <property type="protein sequence ID" value="MBB4104165.1"/>
    <property type="molecule type" value="Genomic_DNA"/>
</dbReference>
<feature type="transmembrane region" description="Helical" evidence="6">
    <location>
        <begin position="12"/>
        <end position="29"/>
    </location>
</feature>
<sequence length="180" mass="19721">MSEPTVRIWEPYVRVFHWGLVASMATAWATGDEIQSVHEFAGYTAGALVASRLVMGFVGGRYTRFTQFVKGPRTVLSYASSLRRGEERRYLGHNPLGGAMVVCLLGLVSGIAFTGWLQTTDAYWGIEWVEELHGLLVDIVIGCLVLHVGGVIMESRRHKENLAVAMVTGNKRAPEAGDIA</sequence>
<evidence type="ECO:0000313" key="9">
    <source>
        <dbReference type="Proteomes" id="UP000584824"/>
    </source>
</evidence>
<dbReference type="InterPro" id="IPR051542">
    <property type="entry name" value="Hydrogenase_cytochrome"/>
</dbReference>
<evidence type="ECO:0000313" key="8">
    <source>
        <dbReference type="EMBL" id="MBB4104165.1"/>
    </source>
</evidence>
<gene>
    <name evidence="8" type="ORF">GGQ66_002738</name>
</gene>
<feature type="transmembrane region" description="Helical" evidence="6">
    <location>
        <begin position="132"/>
        <end position="152"/>
    </location>
</feature>
<feature type="domain" description="Cytochrome b561 bacterial/Ni-hydrogenase" evidence="7">
    <location>
        <begin position="9"/>
        <end position="169"/>
    </location>
</feature>
<dbReference type="GO" id="GO:0005886">
    <property type="term" value="C:plasma membrane"/>
    <property type="evidence" value="ECO:0007669"/>
    <property type="project" value="UniProtKB-SubCell"/>
</dbReference>
<evidence type="ECO:0000256" key="4">
    <source>
        <dbReference type="ARBA" id="ARBA00022989"/>
    </source>
</evidence>
<dbReference type="Gene3D" id="1.20.950.20">
    <property type="entry name" value="Transmembrane di-heme cytochromes, Chain C"/>
    <property type="match status" value="1"/>
</dbReference>
<proteinExistence type="predicted"/>
<evidence type="ECO:0000256" key="5">
    <source>
        <dbReference type="ARBA" id="ARBA00023136"/>
    </source>
</evidence>
<evidence type="ECO:0000256" key="6">
    <source>
        <dbReference type="SAM" id="Phobius"/>
    </source>
</evidence>
<dbReference type="GO" id="GO:0020037">
    <property type="term" value="F:heme binding"/>
    <property type="evidence" value="ECO:0007669"/>
    <property type="project" value="TreeGrafter"/>
</dbReference>
<dbReference type="Proteomes" id="UP000584824">
    <property type="component" value="Unassembled WGS sequence"/>
</dbReference>
<dbReference type="AlphaFoldDB" id="A0A7W6K4X0"/>
<keyword evidence="4 6" id="KW-1133">Transmembrane helix</keyword>
<reference evidence="8 9" key="1">
    <citation type="submission" date="2020-08" db="EMBL/GenBank/DDBJ databases">
        <title>Genomic Encyclopedia of Type Strains, Phase IV (KMG-IV): sequencing the most valuable type-strain genomes for metagenomic binning, comparative biology and taxonomic classification.</title>
        <authorList>
            <person name="Goeker M."/>
        </authorList>
    </citation>
    <scope>NUCLEOTIDE SEQUENCE [LARGE SCALE GENOMIC DNA]</scope>
    <source>
        <strain evidence="8 9">DSM 26385</strain>
    </source>
</reference>
<name>A0A7W6K4X0_9HYPH</name>
<keyword evidence="3 6" id="KW-0812">Transmembrane</keyword>
<feature type="transmembrane region" description="Helical" evidence="6">
    <location>
        <begin position="96"/>
        <end position="117"/>
    </location>
</feature>
<keyword evidence="2" id="KW-1003">Cell membrane</keyword>
<evidence type="ECO:0000256" key="3">
    <source>
        <dbReference type="ARBA" id="ARBA00022692"/>
    </source>
</evidence>
<dbReference type="PANTHER" id="PTHR30485">
    <property type="entry name" value="NI/FE-HYDROGENASE 1 B-TYPE CYTOCHROME SUBUNIT"/>
    <property type="match status" value="1"/>
</dbReference>
<evidence type="ECO:0000256" key="1">
    <source>
        <dbReference type="ARBA" id="ARBA00004651"/>
    </source>
</evidence>
<comment type="subcellular location">
    <subcellularLocation>
        <location evidence="1">Cell membrane</location>
        <topology evidence="1">Multi-pass membrane protein</topology>
    </subcellularLocation>
</comment>
<dbReference type="SUPFAM" id="SSF81342">
    <property type="entry name" value="Transmembrane di-heme cytochromes"/>
    <property type="match status" value="1"/>
</dbReference>
<evidence type="ECO:0000259" key="7">
    <source>
        <dbReference type="Pfam" id="PF01292"/>
    </source>
</evidence>
<comment type="caution">
    <text evidence="8">The sequence shown here is derived from an EMBL/GenBank/DDBJ whole genome shotgun (WGS) entry which is preliminary data.</text>
</comment>
<dbReference type="PANTHER" id="PTHR30485:SF2">
    <property type="entry name" value="BLL0597 PROTEIN"/>
    <property type="match status" value="1"/>
</dbReference>
<protein>
    <submittedName>
        <fullName evidence="8">Cytochrome b</fullName>
    </submittedName>
</protein>
<dbReference type="InterPro" id="IPR016174">
    <property type="entry name" value="Di-haem_cyt_TM"/>
</dbReference>
<dbReference type="RefSeq" id="WP_183793251.1">
    <property type="nucleotide sequence ID" value="NZ_JACIDU010000010.1"/>
</dbReference>